<gene>
    <name evidence="1" type="ORF">UR93_C0009G0027</name>
</gene>
<proteinExistence type="predicted"/>
<dbReference type="STRING" id="1618333.UR93_C0009G0027"/>
<dbReference type="EMBL" id="LBRB01000009">
    <property type="protein sequence ID" value="KKP88739.1"/>
    <property type="molecule type" value="Genomic_DNA"/>
</dbReference>
<protein>
    <submittedName>
        <fullName evidence="1">Uncharacterized protein</fullName>
    </submittedName>
</protein>
<accession>A0A0G0D3I6</accession>
<dbReference type="Proteomes" id="UP000034316">
    <property type="component" value="Unassembled WGS sequence"/>
</dbReference>
<reference evidence="1 2" key="1">
    <citation type="journal article" date="2015" name="Nature">
        <title>rRNA introns, odd ribosomes, and small enigmatic genomes across a large radiation of phyla.</title>
        <authorList>
            <person name="Brown C.T."/>
            <person name="Hug L.A."/>
            <person name="Thomas B.C."/>
            <person name="Sharon I."/>
            <person name="Castelle C.J."/>
            <person name="Singh A."/>
            <person name="Wilkins M.J."/>
            <person name="Williams K.H."/>
            <person name="Banfield J.F."/>
        </authorList>
    </citation>
    <scope>NUCLEOTIDE SEQUENCE [LARGE SCALE GENOMIC DNA]</scope>
</reference>
<comment type="caution">
    <text evidence="1">The sequence shown here is derived from an EMBL/GenBank/DDBJ whole genome shotgun (WGS) entry which is preliminary data.</text>
</comment>
<evidence type="ECO:0000313" key="2">
    <source>
        <dbReference type="Proteomes" id="UP000034316"/>
    </source>
</evidence>
<dbReference type="AlphaFoldDB" id="A0A0G0D3I6"/>
<sequence length="157" mass="18149">MNYINYPKNAFADQNSANISLMSAKRSVIYRVITEIYRTNWTLNSSTGYTINKNQPFVTEFCSIDGGQVSRIYCHKDHYIITKDNLDIWYKNMADIMLLISSQNETNNWLVNQVELSNCSNLIVIATKDCINIWTVQNKETKMLSISCVFPIDIELK</sequence>
<name>A0A0G0D3I6_9BACT</name>
<evidence type="ECO:0000313" key="1">
    <source>
        <dbReference type="EMBL" id="KKP88739.1"/>
    </source>
</evidence>
<organism evidence="1 2">
    <name type="scientific">Berkelbacteria bacterium GW2011_GWA2_35_9</name>
    <dbReference type="NCBI Taxonomy" id="1618333"/>
    <lineage>
        <taxon>Bacteria</taxon>
        <taxon>Candidatus Berkelbacteria</taxon>
    </lineage>
</organism>